<reference evidence="1" key="2">
    <citation type="journal article" date="2022" name="New Phytol.">
        <title>Evolutionary transition to the ectomycorrhizal habit in the genomes of a hyperdiverse lineage of mushroom-forming fungi.</title>
        <authorList>
            <person name="Looney B."/>
            <person name="Miyauchi S."/>
            <person name="Morin E."/>
            <person name="Drula E."/>
            <person name="Courty P.E."/>
            <person name="Kohler A."/>
            <person name="Kuo A."/>
            <person name="LaButti K."/>
            <person name="Pangilinan J."/>
            <person name="Lipzen A."/>
            <person name="Riley R."/>
            <person name="Andreopoulos W."/>
            <person name="He G."/>
            <person name="Johnson J."/>
            <person name="Nolan M."/>
            <person name="Tritt A."/>
            <person name="Barry K.W."/>
            <person name="Grigoriev I.V."/>
            <person name="Nagy L.G."/>
            <person name="Hibbett D."/>
            <person name="Henrissat B."/>
            <person name="Matheny P.B."/>
            <person name="Labbe J."/>
            <person name="Martin F.M."/>
        </authorList>
    </citation>
    <scope>NUCLEOTIDE SEQUENCE</scope>
    <source>
        <strain evidence="1">HHB10654</strain>
    </source>
</reference>
<keyword evidence="2" id="KW-1185">Reference proteome</keyword>
<organism evidence="1 2">
    <name type="scientific">Artomyces pyxidatus</name>
    <dbReference type="NCBI Taxonomy" id="48021"/>
    <lineage>
        <taxon>Eukaryota</taxon>
        <taxon>Fungi</taxon>
        <taxon>Dikarya</taxon>
        <taxon>Basidiomycota</taxon>
        <taxon>Agaricomycotina</taxon>
        <taxon>Agaricomycetes</taxon>
        <taxon>Russulales</taxon>
        <taxon>Auriscalpiaceae</taxon>
        <taxon>Artomyces</taxon>
    </lineage>
</organism>
<dbReference type="Proteomes" id="UP000814140">
    <property type="component" value="Unassembled WGS sequence"/>
</dbReference>
<reference evidence="1" key="1">
    <citation type="submission" date="2021-03" db="EMBL/GenBank/DDBJ databases">
        <authorList>
            <consortium name="DOE Joint Genome Institute"/>
            <person name="Ahrendt S."/>
            <person name="Looney B.P."/>
            <person name="Miyauchi S."/>
            <person name="Morin E."/>
            <person name="Drula E."/>
            <person name="Courty P.E."/>
            <person name="Chicoki N."/>
            <person name="Fauchery L."/>
            <person name="Kohler A."/>
            <person name="Kuo A."/>
            <person name="Labutti K."/>
            <person name="Pangilinan J."/>
            <person name="Lipzen A."/>
            <person name="Riley R."/>
            <person name="Andreopoulos W."/>
            <person name="He G."/>
            <person name="Johnson J."/>
            <person name="Barry K.W."/>
            <person name="Grigoriev I.V."/>
            <person name="Nagy L."/>
            <person name="Hibbett D."/>
            <person name="Henrissat B."/>
            <person name="Matheny P.B."/>
            <person name="Labbe J."/>
            <person name="Martin F."/>
        </authorList>
    </citation>
    <scope>NUCLEOTIDE SEQUENCE</scope>
    <source>
        <strain evidence="1">HHB10654</strain>
    </source>
</reference>
<comment type="caution">
    <text evidence="1">The sequence shown here is derived from an EMBL/GenBank/DDBJ whole genome shotgun (WGS) entry which is preliminary data.</text>
</comment>
<dbReference type="EMBL" id="MU277225">
    <property type="protein sequence ID" value="KAI0059562.1"/>
    <property type="molecule type" value="Genomic_DNA"/>
</dbReference>
<evidence type="ECO:0000313" key="2">
    <source>
        <dbReference type="Proteomes" id="UP000814140"/>
    </source>
</evidence>
<name>A0ACB8STS3_9AGAM</name>
<evidence type="ECO:0000313" key="1">
    <source>
        <dbReference type="EMBL" id="KAI0059562.1"/>
    </source>
</evidence>
<accession>A0ACB8STS3</accession>
<protein>
    <submittedName>
        <fullName evidence="1">Uncharacterized protein</fullName>
    </submittedName>
</protein>
<gene>
    <name evidence="1" type="ORF">BV25DRAFT_1828801</name>
</gene>
<sequence>MGVGKFASTYKDHPYRRTMKTKPIQFHNMQLSPGTHLQMPQLRAALHRISTRRQFIPRKAPYTNTDRVQYYGYAITDAWLFDYAQKHEHLLRPGAKLVDDFGRMSFAIDVLRSQTGMYKLLCHWGRPPKVLPPGVEIGPDNEILVLTVVSTRADSWETRPSQAQVDLLQSIMEDKKLRWWKDWYPSEG</sequence>
<proteinExistence type="predicted"/>